<evidence type="ECO:0000256" key="3">
    <source>
        <dbReference type="ARBA" id="ARBA00022679"/>
    </source>
</evidence>
<dbReference type="AlphaFoldDB" id="A0A653I7Q0"/>
<dbReference type="InterPro" id="IPR001537">
    <property type="entry name" value="SpoU_MeTrfase"/>
</dbReference>
<gene>
    <name evidence="5" type="primary">rlmBB</name>
    <name evidence="5" type="ORF">EXIGUO9Y_200066</name>
</gene>
<dbReference type="GO" id="GO:0003723">
    <property type="term" value="F:RNA binding"/>
    <property type="evidence" value="ECO:0007669"/>
    <property type="project" value="InterPro"/>
</dbReference>
<keyword evidence="3 5" id="KW-0808">Transferase</keyword>
<dbReference type="InterPro" id="IPR029026">
    <property type="entry name" value="tRNA_m1G_MTases_N"/>
</dbReference>
<dbReference type="InterPro" id="IPR013123">
    <property type="entry name" value="SpoU_subst-bd"/>
</dbReference>
<sequence>MKHISSTKNEIVKQWKKLLTKKGRLQTKRFLVEGEHLVEEAVRAGIIKELIVREDVQVPGSWKKNAADLITIDESVAKVLSETETTQGIFAVCEMKEQTERLERGRYLLLDRLQDPGNVGTMIRTADAAGFDGVIIGHGTVDVYNSKVLRATQGSIFHLPVIMMSLDEAIQDLHELGVFVLGTALRNANPYTEVENLGAIGLIIGNEAQGVAPELLDQCDGRAYIPIRGKAESLNAAVAAGILLYHFAPVD</sequence>
<dbReference type="Proteomes" id="UP000439752">
    <property type="component" value="Unassembled WGS sequence"/>
</dbReference>
<accession>A0A653I7Q0</accession>
<evidence type="ECO:0000313" key="5">
    <source>
        <dbReference type="EMBL" id="VWX35095.1"/>
    </source>
</evidence>
<dbReference type="CDD" id="cd18095">
    <property type="entry name" value="SpoU-like_rRNA-MTase"/>
    <property type="match status" value="1"/>
</dbReference>
<organism evidence="5 6">
    <name type="scientific">Exiguobacterium oxidotolerans</name>
    <dbReference type="NCBI Taxonomy" id="223958"/>
    <lineage>
        <taxon>Bacteria</taxon>
        <taxon>Bacillati</taxon>
        <taxon>Bacillota</taxon>
        <taxon>Bacilli</taxon>
        <taxon>Bacillales</taxon>
        <taxon>Bacillales Family XII. Incertae Sedis</taxon>
        <taxon>Exiguobacterium</taxon>
    </lineage>
</organism>
<dbReference type="Gene3D" id="3.30.1330.30">
    <property type="match status" value="1"/>
</dbReference>
<dbReference type="Gene3D" id="3.40.1280.10">
    <property type="match status" value="1"/>
</dbReference>
<feature type="domain" description="RNA 2-O ribose methyltransferase substrate binding" evidence="4">
    <location>
        <begin position="31"/>
        <end position="99"/>
    </location>
</feature>
<dbReference type="GO" id="GO:0005737">
    <property type="term" value="C:cytoplasm"/>
    <property type="evidence" value="ECO:0007669"/>
    <property type="project" value="UniProtKB-ARBA"/>
</dbReference>
<evidence type="ECO:0000256" key="1">
    <source>
        <dbReference type="ARBA" id="ARBA00007228"/>
    </source>
</evidence>
<dbReference type="SMART" id="SM00967">
    <property type="entry name" value="SpoU_sub_bind"/>
    <property type="match status" value="1"/>
</dbReference>
<dbReference type="InterPro" id="IPR051259">
    <property type="entry name" value="rRNA_Methyltransferase"/>
</dbReference>
<dbReference type="Pfam" id="PF00588">
    <property type="entry name" value="SpoU_methylase"/>
    <property type="match status" value="1"/>
</dbReference>
<dbReference type="PANTHER" id="PTHR43191:SF2">
    <property type="entry name" value="RRNA METHYLTRANSFERASE 3, MITOCHONDRIAL"/>
    <property type="match status" value="1"/>
</dbReference>
<dbReference type="SUPFAM" id="SSF75217">
    <property type="entry name" value="alpha/beta knot"/>
    <property type="match status" value="1"/>
</dbReference>
<dbReference type="InterPro" id="IPR029028">
    <property type="entry name" value="Alpha/beta_knot_MTases"/>
</dbReference>
<dbReference type="GO" id="GO:0008173">
    <property type="term" value="F:RNA methyltransferase activity"/>
    <property type="evidence" value="ECO:0007669"/>
    <property type="project" value="InterPro"/>
</dbReference>
<protein>
    <submittedName>
        <fullName evidence="5">Ribosomal RNA methylase</fullName>
        <ecNumber evidence="5">2.1.1.-</ecNumber>
    </submittedName>
</protein>
<comment type="similarity">
    <text evidence="1">Belongs to the class IV-like SAM-binding methyltransferase superfamily. RNA methyltransferase TrmH family.</text>
</comment>
<keyword evidence="6" id="KW-1185">Reference proteome</keyword>
<proteinExistence type="inferred from homology"/>
<name>A0A653I7Q0_9BACL</name>
<dbReference type="EC" id="2.1.1.-" evidence="5"/>
<dbReference type="RefSeq" id="WP_159173065.1">
    <property type="nucleotide sequence ID" value="NZ_LR732311.1"/>
</dbReference>
<dbReference type="EMBL" id="CABWKQ010000013">
    <property type="protein sequence ID" value="VWX35095.1"/>
    <property type="molecule type" value="Genomic_DNA"/>
</dbReference>
<dbReference type="PANTHER" id="PTHR43191">
    <property type="entry name" value="RRNA METHYLTRANSFERASE 3"/>
    <property type="match status" value="1"/>
</dbReference>
<dbReference type="Pfam" id="PF22435">
    <property type="entry name" value="MRM3-like_sub_bind"/>
    <property type="match status" value="1"/>
</dbReference>
<evidence type="ECO:0000313" key="6">
    <source>
        <dbReference type="Proteomes" id="UP000439752"/>
    </source>
</evidence>
<dbReference type="InterPro" id="IPR029064">
    <property type="entry name" value="Ribosomal_eL30-like_sf"/>
</dbReference>
<dbReference type="GO" id="GO:0006396">
    <property type="term" value="P:RNA processing"/>
    <property type="evidence" value="ECO:0007669"/>
    <property type="project" value="InterPro"/>
</dbReference>
<evidence type="ECO:0000259" key="4">
    <source>
        <dbReference type="SMART" id="SM00967"/>
    </source>
</evidence>
<dbReference type="InterPro" id="IPR053888">
    <property type="entry name" value="MRM3-like_sub_bind"/>
</dbReference>
<reference evidence="5 6" key="1">
    <citation type="submission" date="2019-10" db="EMBL/GenBank/DDBJ databases">
        <authorList>
            <person name="Karimi E."/>
        </authorList>
    </citation>
    <scope>NUCLEOTIDE SEQUENCE [LARGE SCALE GENOMIC DNA]</scope>
    <source>
        <strain evidence="5">Exiguobacterium sp. 9Y</strain>
    </source>
</reference>
<dbReference type="GO" id="GO:0032259">
    <property type="term" value="P:methylation"/>
    <property type="evidence" value="ECO:0007669"/>
    <property type="project" value="UniProtKB-KW"/>
</dbReference>
<keyword evidence="2 5" id="KW-0489">Methyltransferase</keyword>
<evidence type="ECO:0000256" key="2">
    <source>
        <dbReference type="ARBA" id="ARBA00022603"/>
    </source>
</evidence>
<dbReference type="SUPFAM" id="SSF55315">
    <property type="entry name" value="L30e-like"/>
    <property type="match status" value="1"/>
</dbReference>